<dbReference type="InterPro" id="IPR036397">
    <property type="entry name" value="RNaseH_sf"/>
</dbReference>
<dbReference type="Gene3D" id="4.10.60.10">
    <property type="entry name" value="Zinc finger, CCHC-type"/>
    <property type="match status" value="1"/>
</dbReference>
<keyword evidence="9" id="KW-0067">ATP-binding</keyword>
<sequence>MDSMIPIGQKNTLAEYMILSGADNRPPMLDKDLYDSWKSRMELYMQNREHERMILESVEHGPLIWPTIEENGSCQGSMGKNSTTNASLPPEWSNFVTDVKLVKDFHTTNFDQLHAYLQQHELHANKVCIMGECNHDPLALVANHQQTLSHFNTYQSLYNNPQFQQQFSSSSSPQYGSIHPTQHYSTTHPSTLLAISYPSTPYSNAYTSTVHQDAYPQPQSIPQIEYTVSTVNQQTHLAEFPRIDSGLAVPVFKQGNDPSNAINKMMSFLSTFFTSHLPSTNNQANISRTGGNNSGQQRVVKCFNCQGEGHMARQCPKPKRKRDATWFRDKVLLVEAQGNGKVLNKEELEFLADLGVAEGPCTQTVITHNAAYQADDLDAYDSDCDDFSTAKAVLMANLSSYRSDVLSEVPHSENTHTDMLNQSVQEMSYSEQTHLVNYPENEITSDSNIIPYSQYLLETQNAVVNKDNLIASESLSAELERYKERVKLLEEIQNVDLSTQEKLIMDDIIWEKNAQFADFEKEINYLKQTLSEQSKEKELLTKTFNVFKNKSKEKEAKNIDKEIALEKKVKELDNIVCKMGQSAQIVYMLTKPQVFYDNLKQALGFQKPFYLKKAQQIRPMLYDGSVIAKETNVISIADFEETLMLEEESRSKMLLKQSDPMVLEKKVNIKPINYAELNRLSKDFDIVNIVVNSLLDLNTSMNVNSSVAMNDSVNYVEMCNKCLELKAKLIKQHNMVEKDEYNRLSKSFSKLEQHCISLELAMQLNKDIFQKNNTSVNQTKPSFYQLFELNNLKAELQAKDTTIEKLKANIKRLNKTSTTNNVKKDIDNIETINIELEHRVTKLIAENEHLKQNYKQLYDSIKPSRVRAEEHVDSLVNQLNQKSVKITDLNAQLQEKVFVITALKNNLRKFKGKDIVDNVAQASNATTIAPGMEIVEQAKSLNPIDSASYSACKYVKLIQELLGYVRDTCPNIHKPSEKLVVVKPINKNKTVRVSRSTKSSRSKSTDNIKNDRILQISSSIQKKNKVEDHSRIVNSMFNARHELCFLEFVSDMNTSFKSKSVKKAKKKEEWKPVVQIVLWYLDSGCSKHMTGDRSHLTNFVHKFLGIIKFSNDQISKIMRYGDYQIGNITISSVYYVEGLGHNIFSVGQFCDSDLEVAFRKHTCFVYNLKGVDLLSGSRETNLYTLSIGDMMASSLICLLSKASKTKSWLWHRRLSHLNFGAINHLAKHGLVRCLPKLKFEKAHMCSACSLGKSKKQLHKRKSEDTNQEKLYLLHMDLCGPMRVASINGKKYIHVIMDDYSRFTWVKFLSSNDEAPDFIIKFLKMIQVILNATIRNIRIDNGTEFVNQTMRDYYEQVGISHETSVARTP</sequence>
<evidence type="ECO:0000256" key="8">
    <source>
        <dbReference type="ARBA" id="ARBA00022801"/>
    </source>
</evidence>
<reference evidence="20" key="2">
    <citation type="submission" date="2022-01" db="EMBL/GenBank/DDBJ databases">
        <authorList>
            <person name="Yamashiro T."/>
            <person name="Shiraishi A."/>
            <person name="Satake H."/>
            <person name="Nakayama K."/>
        </authorList>
    </citation>
    <scope>NUCLEOTIDE SEQUENCE</scope>
</reference>
<name>A0ABQ5CWC6_9ASTR</name>
<keyword evidence="8" id="KW-0378">Hydrolase</keyword>
<keyword evidence="3" id="KW-0645">Protease</keyword>
<comment type="function">
    <text evidence="1">The aspartyl protease (PR) mediates the proteolytic cleavages of the Gag and Gag-Pol polyproteins after assembly of the VLP.</text>
</comment>
<keyword evidence="15" id="KW-0233">DNA recombination</keyword>
<evidence type="ECO:0000256" key="17">
    <source>
        <dbReference type="SAM" id="Coils"/>
    </source>
</evidence>
<keyword evidence="13" id="KW-0548">Nucleotidyltransferase</keyword>
<evidence type="ECO:0000256" key="12">
    <source>
        <dbReference type="ARBA" id="ARBA00022918"/>
    </source>
</evidence>
<evidence type="ECO:0000256" key="10">
    <source>
        <dbReference type="ARBA" id="ARBA00022842"/>
    </source>
</evidence>
<evidence type="ECO:0000256" key="2">
    <source>
        <dbReference type="ARBA" id="ARBA00022612"/>
    </source>
</evidence>
<evidence type="ECO:0000256" key="6">
    <source>
        <dbReference type="ARBA" id="ARBA00022741"/>
    </source>
</evidence>
<dbReference type="InterPro" id="IPR001584">
    <property type="entry name" value="Integrase_cat-core"/>
</dbReference>
<keyword evidence="16" id="KW-0862">Zinc</keyword>
<dbReference type="PROSITE" id="PS50158">
    <property type="entry name" value="ZF_CCHC"/>
    <property type="match status" value="1"/>
</dbReference>
<keyword evidence="6" id="KW-0547">Nucleotide-binding</keyword>
<dbReference type="Pfam" id="PF13976">
    <property type="entry name" value="gag_pre-integrs"/>
    <property type="match status" value="1"/>
</dbReference>
<evidence type="ECO:0000256" key="3">
    <source>
        <dbReference type="ARBA" id="ARBA00022670"/>
    </source>
</evidence>
<dbReference type="InterPro" id="IPR039537">
    <property type="entry name" value="Retrotran_Ty1/copia-like"/>
</dbReference>
<dbReference type="InterPro" id="IPR036875">
    <property type="entry name" value="Znf_CCHC_sf"/>
</dbReference>
<evidence type="ECO:0000256" key="1">
    <source>
        <dbReference type="ARBA" id="ARBA00002180"/>
    </source>
</evidence>
<dbReference type="InterPro" id="IPR025724">
    <property type="entry name" value="GAG-pre-integrase_dom"/>
</dbReference>
<keyword evidence="13" id="KW-0239">DNA-directed DNA polymerase</keyword>
<keyword evidence="21" id="KW-1185">Reference proteome</keyword>
<dbReference type="SMART" id="SM00343">
    <property type="entry name" value="ZnF_C2HC"/>
    <property type="match status" value="1"/>
</dbReference>
<evidence type="ECO:0000313" key="20">
    <source>
        <dbReference type="EMBL" id="GJT31380.1"/>
    </source>
</evidence>
<comment type="caution">
    <text evidence="20">The sequence shown here is derived from an EMBL/GenBank/DDBJ whole genome shotgun (WGS) entry which is preliminary data.</text>
</comment>
<evidence type="ECO:0000256" key="14">
    <source>
        <dbReference type="ARBA" id="ARBA00023113"/>
    </source>
</evidence>
<dbReference type="Pfam" id="PF00098">
    <property type="entry name" value="zf-CCHC"/>
    <property type="match status" value="1"/>
</dbReference>
<keyword evidence="11" id="KW-0229">DNA integration</keyword>
<evidence type="ECO:0000256" key="13">
    <source>
        <dbReference type="ARBA" id="ARBA00022932"/>
    </source>
</evidence>
<keyword evidence="12" id="KW-0695">RNA-directed DNA polymerase</keyword>
<keyword evidence="4" id="KW-0540">Nuclease</keyword>
<dbReference type="PANTHER" id="PTHR42648">
    <property type="entry name" value="TRANSPOSASE, PUTATIVE-RELATED"/>
    <property type="match status" value="1"/>
</dbReference>
<keyword evidence="14" id="KW-0917">Virion maturation</keyword>
<dbReference type="PANTHER" id="PTHR42648:SF11">
    <property type="entry name" value="TRANSPOSON TY4-P GAG-POL POLYPROTEIN"/>
    <property type="match status" value="1"/>
</dbReference>
<dbReference type="SUPFAM" id="SSF53098">
    <property type="entry name" value="Ribonuclease H-like"/>
    <property type="match status" value="1"/>
</dbReference>
<dbReference type="SUPFAM" id="SSF57756">
    <property type="entry name" value="Retrovirus zinc finger-like domains"/>
    <property type="match status" value="1"/>
</dbReference>
<keyword evidence="10" id="KW-0460">Magnesium</keyword>
<dbReference type="Pfam" id="PF22936">
    <property type="entry name" value="Pol_BBD"/>
    <property type="match status" value="1"/>
</dbReference>
<evidence type="ECO:0000259" key="19">
    <source>
        <dbReference type="PROSITE" id="PS50994"/>
    </source>
</evidence>
<proteinExistence type="predicted"/>
<accession>A0ABQ5CWC6</accession>
<feature type="domain" description="CCHC-type" evidence="18">
    <location>
        <begin position="301"/>
        <end position="317"/>
    </location>
</feature>
<reference evidence="20" key="1">
    <citation type="journal article" date="2022" name="Int. J. Mol. Sci.">
        <title>Draft Genome of Tanacetum Coccineum: Genomic Comparison of Closely Related Tanacetum-Family Plants.</title>
        <authorList>
            <person name="Yamashiro T."/>
            <person name="Shiraishi A."/>
            <person name="Nakayama K."/>
            <person name="Satake H."/>
        </authorList>
    </citation>
    <scope>NUCLEOTIDE SEQUENCE</scope>
</reference>
<dbReference type="Pfam" id="PF00665">
    <property type="entry name" value="rve"/>
    <property type="match status" value="1"/>
</dbReference>
<keyword evidence="7" id="KW-0255">Endonuclease</keyword>
<evidence type="ECO:0000256" key="4">
    <source>
        <dbReference type="ARBA" id="ARBA00022722"/>
    </source>
</evidence>
<evidence type="ECO:0000313" key="21">
    <source>
        <dbReference type="Proteomes" id="UP001151760"/>
    </source>
</evidence>
<evidence type="ECO:0000256" key="15">
    <source>
        <dbReference type="ARBA" id="ARBA00023172"/>
    </source>
</evidence>
<organism evidence="20 21">
    <name type="scientific">Tanacetum coccineum</name>
    <dbReference type="NCBI Taxonomy" id="301880"/>
    <lineage>
        <taxon>Eukaryota</taxon>
        <taxon>Viridiplantae</taxon>
        <taxon>Streptophyta</taxon>
        <taxon>Embryophyta</taxon>
        <taxon>Tracheophyta</taxon>
        <taxon>Spermatophyta</taxon>
        <taxon>Magnoliopsida</taxon>
        <taxon>eudicotyledons</taxon>
        <taxon>Gunneridae</taxon>
        <taxon>Pentapetalae</taxon>
        <taxon>asterids</taxon>
        <taxon>campanulids</taxon>
        <taxon>Asterales</taxon>
        <taxon>Asteraceae</taxon>
        <taxon>Asteroideae</taxon>
        <taxon>Anthemideae</taxon>
        <taxon>Anthemidinae</taxon>
        <taxon>Tanacetum</taxon>
    </lineage>
</organism>
<keyword evidence="16" id="KW-0863">Zinc-finger</keyword>
<feature type="domain" description="Integrase catalytic" evidence="19">
    <location>
        <begin position="1265"/>
        <end position="1368"/>
    </location>
</feature>
<feature type="coiled-coil region" evidence="17">
    <location>
        <begin position="789"/>
        <end position="896"/>
    </location>
</feature>
<evidence type="ECO:0000256" key="16">
    <source>
        <dbReference type="PROSITE-ProRule" id="PRU00047"/>
    </source>
</evidence>
<evidence type="ECO:0000259" key="18">
    <source>
        <dbReference type="PROSITE" id="PS50158"/>
    </source>
</evidence>
<dbReference type="Gene3D" id="3.30.420.10">
    <property type="entry name" value="Ribonuclease H-like superfamily/Ribonuclease H"/>
    <property type="match status" value="1"/>
</dbReference>
<protein>
    <submittedName>
        <fullName evidence="20">Retrovirus-related pol polyprotein from transposon TNT 1-94</fullName>
    </submittedName>
</protein>
<evidence type="ECO:0000256" key="7">
    <source>
        <dbReference type="ARBA" id="ARBA00022759"/>
    </source>
</evidence>
<gene>
    <name evidence="20" type="ORF">Tco_0911655</name>
</gene>
<dbReference type="PROSITE" id="PS50994">
    <property type="entry name" value="INTEGRASE"/>
    <property type="match status" value="1"/>
</dbReference>
<keyword evidence="5" id="KW-0479">Metal-binding</keyword>
<dbReference type="InterPro" id="IPR001878">
    <property type="entry name" value="Znf_CCHC"/>
</dbReference>
<dbReference type="Proteomes" id="UP001151760">
    <property type="component" value="Unassembled WGS sequence"/>
</dbReference>
<keyword evidence="2" id="KW-1188">Viral release from host cell</keyword>
<evidence type="ECO:0000256" key="9">
    <source>
        <dbReference type="ARBA" id="ARBA00022840"/>
    </source>
</evidence>
<dbReference type="InterPro" id="IPR012337">
    <property type="entry name" value="RNaseH-like_sf"/>
</dbReference>
<dbReference type="InterPro" id="IPR054722">
    <property type="entry name" value="PolX-like_BBD"/>
</dbReference>
<evidence type="ECO:0000256" key="5">
    <source>
        <dbReference type="ARBA" id="ARBA00022723"/>
    </source>
</evidence>
<keyword evidence="17" id="KW-0175">Coiled coil</keyword>
<keyword evidence="13" id="KW-0808">Transferase</keyword>
<dbReference type="EMBL" id="BQNB010014700">
    <property type="protein sequence ID" value="GJT31380.1"/>
    <property type="molecule type" value="Genomic_DNA"/>
</dbReference>
<evidence type="ECO:0000256" key="11">
    <source>
        <dbReference type="ARBA" id="ARBA00022908"/>
    </source>
</evidence>